<evidence type="ECO:0000256" key="1">
    <source>
        <dbReference type="ARBA" id="ARBA00022723"/>
    </source>
</evidence>
<protein>
    <recommendedName>
        <fullName evidence="11 12">DNA repair protein RadA</fullName>
    </recommendedName>
</protein>
<keyword evidence="5" id="KW-0378">Hydrolase</keyword>
<dbReference type="InterPro" id="IPR003593">
    <property type="entry name" value="AAA+_ATPase"/>
</dbReference>
<gene>
    <name evidence="14" type="primary">radA</name>
    <name evidence="14" type="ORF">H9X83_05730</name>
</gene>
<evidence type="ECO:0000256" key="5">
    <source>
        <dbReference type="ARBA" id="ARBA00022801"/>
    </source>
</evidence>
<keyword evidence="3 12" id="KW-0227">DNA damage</keyword>
<dbReference type="SUPFAM" id="SSF54211">
    <property type="entry name" value="Ribosomal protein S5 domain 2-like"/>
    <property type="match status" value="1"/>
</dbReference>
<reference evidence="14 15" key="1">
    <citation type="journal article" date="2021" name="Sci. Rep.">
        <title>The distribution of antibiotic resistance genes in chicken gut microbiota commensals.</title>
        <authorList>
            <person name="Juricova H."/>
            <person name="Matiasovicova J."/>
            <person name="Kubasova T."/>
            <person name="Cejkova D."/>
            <person name="Rychlik I."/>
        </authorList>
    </citation>
    <scope>NUCLEOTIDE SEQUENCE [LARGE SCALE GENOMIC DNA]</scope>
    <source>
        <strain evidence="14 15">An431b</strain>
    </source>
</reference>
<keyword evidence="9 12" id="KW-0238">DNA-binding</keyword>
<evidence type="ECO:0000259" key="13">
    <source>
        <dbReference type="PROSITE" id="PS50162"/>
    </source>
</evidence>
<dbReference type="RefSeq" id="WP_205132626.1">
    <property type="nucleotide sequence ID" value="NZ_JACSNT010000002.1"/>
</dbReference>
<evidence type="ECO:0000256" key="7">
    <source>
        <dbReference type="ARBA" id="ARBA00022840"/>
    </source>
</evidence>
<dbReference type="Pfam" id="PF13481">
    <property type="entry name" value="AAA_25"/>
    <property type="match status" value="1"/>
</dbReference>
<dbReference type="Pfam" id="PF18073">
    <property type="entry name" value="Zn_ribbon_LapB"/>
    <property type="match status" value="1"/>
</dbReference>
<dbReference type="NCBIfam" id="TIGR00416">
    <property type="entry name" value="sms"/>
    <property type="match status" value="1"/>
</dbReference>
<comment type="function">
    <text evidence="12">DNA-dependent ATPase involved in processing of recombination intermediates, plays a role in repairing DNA breaks. Stimulates the branch migration of RecA-mediated strand transfer reactions, allowing the 3' invading strand to extend heteroduplex DNA faster. Binds ssDNA in the presence of ADP but not other nucleotides, has ATPase activity that is stimulated by ssDNA and various branched DNA structures, but inhibited by SSB. Does not have RecA's homology-searching function.</text>
</comment>
<keyword evidence="15" id="KW-1185">Reference proteome</keyword>
<evidence type="ECO:0000313" key="15">
    <source>
        <dbReference type="Proteomes" id="UP000729290"/>
    </source>
</evidence>
<keyword evidence="4 12" id="KW-0863">Zinc-finger</keyword>
<evidence type="ECO:0000256" key="10">
    <source>
        <dbReference type="ARBA" id="ARBA00023204"/>
    </source>
</evidence>
<feature type="domain" description="RecA family profile 1" evidence="13">
    <location>
        <begin position="62"/>
        <end position="215"/>
    </location>
</feature>
<dbReference type="InterPro" id="IPR020588">
    <property type="entry name" value="RecA_ATP-bd"/>
</dbReference>
<dbReference type="PANTHER" id="PTHR32472">
    <property type="entry name" value="DNA REPAIR PROTEIN RADA"/>
    <property type="match status" value="1"/>
</dbReference>
<evidence type="ECO:0000256" key="11">
    <source>
        <dbReference type="NCBIfam" id="TIGR00416"/>
    </source>
</evidence>
<dbReference type="SMART" id="SM00382">
    <property type="entry name" value="AAA"/>
    <property type="match status" value="1"/>
</dbReference>
<dbReference type="InterPro" id="IPR020568">
    <property type="entry name" value="Ribosomal_Su5_D2-typ_SF"/>
</dbReference>
<evidence type="ECO:0000313" key="14">
    <source>
        <dbReference type="EMBL" id="MBM6877658.1"/>
    </source>
</evidence>
<dbReference type="EMBL" id="JACSNV010000006">
    <property type="protein sequence ID" value="MBM6877658.1"/>
    <property type="molecule type" value="Genomic_DNA"/>
</dbReference>
<sequence>MKEKIIYECSECGYLSPKWMGKCPNCGEWNTLSEKKEIKGQKKAALRDKPVLSRLAQIENREDARICTGISEFDRVLGGGMVRDSVTILTSPPGGGKSTLALMAACETAKQGFRVLYASGEESETQIKSRADRILGIIEENIWILADTSMDAVLAAIEEIQADLIILDSIQTFALAEYYPARAGNPTQTMECASALVQCAKNKKTPRAVLMIGQMNKNDEIAGLRALEHLVDTVLVMEGEGADELRGLTATKNRFGSTGEMGFFSMTEKGLVSIDNPSLYFITKRSREQAVSGSALTVLREGSRAVVAEVESLVSRSFSPYPSRISESMKRETLHTLLSILEQRGGIQLHDKDVVVKTTGGLRLKEQAANLAVLMSILSSAKEKPLPPDWAFIADVGLTGELKKVPGLESRIRELDRMGYSCVVTAQNVAPSVEYAHIRVAECRTLSEVIRLIFPGKR</sequence>
<keyword evidence="2 12" id="KW-0547">Nucleotide-binding</keyword>
<keyword evidence="10 12" id="KW-0234">DNA repair</keyword>
<keyword evidence="8" id="KW-0346">Stress response</keyword>
<keyword evidence="6 12" id="KW-0862">Zinc</keyword>
<comment type="similarity">
    <text evidence="12">Belongs to the RecA family. RadA subfamily.</text>
</comment>
<proteinExistence type="inferred from homology"/>
<dbReference type="InterPro" id="IPR004504">
    <property type="entry name" value="DNA_repair_RadA"/>
</dbReference>
<organism evidence="14 15">
    <name type="scientific">Anaerotignum lactatifermentans</name>
    <dbReference type="NCBI Taxonomy" id="160404"/>
    <lineage>
        <taxon>Bacteria</taxon>
        <taxon>Bacillati</taxon>
        <taxon>Bacillota</taxon>
        <taxon>Clostridia</taxon>
        <taxon>Lachnospirales</taxon>
        <taxon>Anaerotignaceae</taxon>
        <taxon>Anaerotignum</taxon>
    </lineage>
</organism>
<keyword evidence="7 12" id="KW-0067">ATP-binding</keyword>
<keyword evidence="1 12" id="KW-0479">Metal-binding</keyword>
<dbReference type="SUPFAM" id="SSF52540">
    <property type="entry name" value="P-loop containing nucleoside triphosphate hydrolases"/>
    <property type="match status" value="1"/>
</dbReference>
<name>A0ABS2GAS4_9FIRM</name>
<evidence type="ECO:0000256" key="2">
    <source>
        <dbReference type="ARBA" id="ARBA00022741"/>
    </source>
</evidence>
<evidence type="ECO:0000256" key="6">
    <source>
        <dbReference type="ARBA" id="ARBA00022833"/>
    </source>
</evidence>
<accession>A0ABS2GAS4</accession>
<dbReference type="InterPro" id="IPR027417">
    <property type="entry name" value="P-loop_NTPase"/>
</dbReference>
<evidence type="ECO:0000256" key="3">
    <source>
        <dbReference type="ARBA" id="ARBA00022763"/>
    </source>
</evidence>
<dbReference type="PROSITE" id="PS50162">
    <property type="entry name" value="RECA_2"/>
    <property type="match status" value="1"/>
</dbReference>
<dbReference type="InterPro" id="IPR014721">
    <property type="entry name" value="Ribsml_uS5_D2-typ_fold_subgr"/>
</dbReference>
<comment type="caution">
    <text evidence="14">The sequence shown here is derived from an EMBL/GenBank/DDBJ whole genome shotgun (WGS) entry which is preliminary data.</text>
</comment>
<dbReference type="PRINTS" id="PR01874">
    <property type="entry name" value="DNAREPAIRADA"/>
</dbReference>
<dbReference type="Gene3D" id="3.40.50.300">
    <property type="entry name" value="P-loop containing nucleotide triphosphate hydrolases"/>
    <property type="match status" value="1"/>
</dbReference>
<evidence type="ECO:0000256" key="4">
    <source>
        <dbReference type="ARBA" id="ARBA00022771"/>
    </source>
</evidence>
<dbReference type="Proteomes" id="UP000729290">
    <property type="component" value="Unassembled WGS sequence"/>
</dbReference>
<dbReference type="PANTHER" id="PTHR32472:SF10">
    <property type="entry name" value="DNA REPAIR PROTEIN RADA-LIKE PROTEIN"/>
    <property type="match status" value="1"/>
</dbReference>
<dbReference type="Gene3D" id="3.30.230.10">
    <property type="match status" value="1"/>
</dbReference>
<dbReference type="InterPro" id="IPR041166">
    <property type="entry name" value="Rubredoxin_2"/>
</dbReference>
<evidence type="ECO:0000256" key="8">
    <source>
        <dbReference type="ARBA" id="ARBA00023016"/>
    </source>
</evidence>
<evidence type="ECO:0000256" key="9">
    <source>
        <dbReference type="ARBA" id="ARBA00023125"/>
    </source>
</evidence>
<evidence type="ECO:0000256" key="12">
    <source>
        <dbReference type="RuleBase" id="RU003555"/>
    </source>
</evidence>